<dbReference type="InterPro" id="IPR054537">
    <property type="entry name" value="HECA_N"/>
</dbReference>
<feature type="compositionally biased region" description="Polar residues" evidence="1">
    <location>
        <begin position="217"/>
        <end position="231"/>
    </location>
</feature>
<dbReference type="EMBL" id="AJVK01020197">
    <property type="status" value="NOT_ANNOTATED_CDS"/>
    <property type="molecule type" value="Genomic_DNA"/>
</dbReference>
<dbReference type="Proteomes" id="UP000092462">
    <property type="component" value="Unassembled WGS sequence"/>
</dbReference>
<name>A0A1B0GM15_PHLPP</name>
<evidence type="ECO:0000313" key="3">
    <source>
        <dbReference type="EnsemblMetazoa" id="PPAI000179-PA"/>
    </source>
</evidence>
<sequence>MTKAIRRPATKIATLAAAFHPLQHQHYPLLAMAPRRNNGAHHASVVEMHNLLGMDPDSLDAVPNGSPGANSDPTSPLRCCVPTGECLKAGALDLGLISPDDIRECVRVVCNNEHCTAGQFMHRECFETWEQGVLSYLKSIGRARSWSERQRQQNLWTKKGYDLVFKACSCKCGRGHLKKDLDWVPPAAPGTFGRNDDEASKKKKKRNRNQKPILLISTGTSNAYHPNSQINGNGILATQEIRGRTGSLSSSNGSTSPPASASSELSVSPIHNGNSGGKKQKSKIEIHSERVRKGSIFTARIVTLSHRAMTICLRMNPSVQFQVLLLKKEECESVLFSEFLCVFSRYTATNYKCRLIYFQLIPGLRHNNLYVLES</sequence>
<feature type="compositionally biased region" description="Low complexity" evidence="1">
    <location>
        <begin position="245"/>
        <end position="268"/>
    </location>
</feature>
<evidence type="ECO:0000313" key="4">
    <source>
        <dbReference type="Proteomes" id="UP000092462"/>
    </source>
</evidence>
<feature type="domain" description="Headcase N-terminal" evidence="2">
    <location>
        <begin position="78"/>
        <end position="183"/>
    </location>
</feature>
<dbReference type="PANTHER" id="PTHR13425">
    <property type="entry name" value="HEADCASE PROTEIN"/>
    <property type="match status" value="1"/>
</dbReference>
<reference evidence="3" key="1">
    <citation type="submission" date="2022-08" db="UniProtKB">
        <authorList>
            <consortium name="EnsemblMetazoa"/>
        </authorList>
    </citation>
    <scope>IDENTIFICATION</scope>
    <source>
        <strain evidence="3">Israel</strain>
    </source>
</reference>
<organism evidence="3 4">
    <name type="scientific">Phlebotomus papatasi</name>
    <name type="common">Sandfly</name>
    <dbReference type="NCBI Taxonomy" id="29031"/>
    <lineage>
        <taxon>Eukaryota</taxon>
        <taxon>Metazoa</taxon>
        <taxon>Ecdysozoa</taxon>
        <taxon>Arthropoda</taxon>
        <taxon>Hexapoda</taxon>
        <taxon>Insecta</taxon>
        <taxon>Pterygota</taxon>
        <taxon>Neoptera</taxon>
        <taxon>Endopterygota</taxon>
        <taxon>Diptera</taxon>
        <taxon>Nematocera</taxon>
        <taxon>Psychodoidea</taxon>
        <taxon>Psychodidae</taxon>
        <taxon>Phlebotomus</taxon>
        <taxon>Phlebotomus</taxon>
    </lineage>
</organism>
<dbReference type="VEuPathDB" id="VectorBase:PPAPM1_005224"/>
<dbReference type="VEuPathDB" id="VectorBase:PPAI000179"/>
<feature type="region of interest" description="Disordered" evidence="1">
    <location>
        <begin position="183"/>
        <end position="231"/>
    </location>
</feature>
<dbReference type="EnsemblMetazoa" id="PPAI000179-RA">
    <property type="protein sequence ID" value="PPAI000179-PA"/>
    <property type="gene ID" value="PPAI000179"/>
</dbReference>
<keyword evidence="4" id="KW-1185">Reference proteome</keyword>
<dbReference type="Pfam" id="PF15353">
    <property type="entry name" value="HECA_N"/>
    <property type="match status" value="1"/>
</dbReference>
<evidence type="ECO:0000259" key="2">
    <source>
        <dbReference type="Pfam" id="PF15353"/>
    </source>
</evidence>
<dbReference type="AlphaFoldDB" id="A0A1B0GM15"/>
<protein>
    <recommendedName>
        <fullName evidence="2">Headcase N-terminal domain-containing protein</fullName>
    </recommendedName>
</protein>
<proteinExistence type="predicted"/>
<dbReference type="PANTHER" id="PTHR13425:SF3">
    <property type="entry name" value="HEADCASE PROTEIN HOMOLOG"/>
    <property type="match status" value="1"/>
</dbReference>
<accession>A0A1B0GM15</accession>
<dbReference type="InterPro" id="IPR026066">
    <property type="entry name" value="Headcase"/>
</dbReference>
<feature type="region of interest" description="Disordered" evidence="1">
    <location>
        <begin position="243"/>
        <end position="285"/>
    </location>
</feature>
<evidence type="ECO:0000256" key="1">
    <source>
        <dbReference type="SAM" id="MobiDB-lite"/>
    </source>
</evidence>